<dbReference type="Proteomes" id="UP000287394">
    <property type="component" value="Chromosome"/>
</dbReference>
<dbReference type="EMBL" id="AP025739">
    <property type="protein sequence ID" value="BDI33344.1"/>
    <property type="molecule type" value="Genomic_DNA"/>
</dbReference>
<evidence type="ECO:0000256" key="1">
    <source>
        <dbReference type="SAM" id="MobiDB-lite"/>
    </source>
</evidence>
<dbReference type="AlphaFoldDB" id="A0A9N7LAJ4"/>
<reference evidence="2 3" key="1">
    <citation type="journal article" date="2019" name="Int. J. Syst. Evol. Microbiol.">
        <title>Capsulimonas corticalis gen. nov., sp. nov., an aerobic capsulated bacterium, of a novel bacterial order, Capsulimonadales ord. nov., of the class Armatimonadia of the phylum Armatimonadetes.</title>
        <authorList>
            <person name="Li J."/>
            <person name="Kudo C."/>
            <person name="Tonouchi A."/>
        </authorList>
    </citation>
    <scope>NUCLEOTIDE SEQUENCE [LARGE SCALE GENOMIC DNA]</scope>
    <source>
        <strain evidence="2 3">AX-7</strain>
    </source>
</reference>
<proteinExistence type="predicted"/>
<dbReference type="KEGG" id="ccot:CCAX7_53950"/>
<evidence type="ECO:0000313" key="2">
    <source>
        <dbReference type="EMBL" id="BDI33344.1"/>
    </source>
</evidence>
<protein>
    <submittedName>
        <fullName evidence="2">Uncharacterized protein</fullName>
    </submittedName>
</protein>
<gene>
    <name evidence="2" type="ORF">CCAX7_53950</name>
</gene>
<dbReference type="InterPro" id="IPR056209">
    <property type="entry name" value="SU10_adaptor"/>
</dbReference>
<feature type="region of interest" description="Disordered" evidence="1">
    <location>
        <begin position="207"/>
        <end position="228"/>
    </location>
</feature>
<dbReference type="Pfam" id="PF24175">
    <property type="entry name" value="SU10_adaptor"/>
    <property type="match status" value="1"/>
</dbReference>
<sequence length="228" mass="24393">MTSGGEVVMTRQEMIIQGRDLLGEFFGTPGDADPFAWSRLVSTAADEIARATDCFYTTATADLVSGQAEYCAPQITKVKAVSVYDASGARRTIGSATIGGMDEWSGGWRDEAASTPEMWIPTGLNQIVLYPAPSYSAAGGLVLEGYGVPGVGWSAMSAACPLPDRAHMAVVYKAALLRIIQNPTSDNMARRAMLADEFADMKGKLEAETRRQTYPRPLPSSVLPCEGR</sequence>
<keyword evidence="3" id="KW-1185">Reference proteome</keyword>
<organism evidence="2 3">
    <name type="scientific">Capsulimonas corticalis</name>
    <dbReference type="NCBI Taxonomy" id="2219043"/>
    <lineage>
        <taxon>Bacteria</taxon>
        <taxon>Bacillati</taxon>
        <taxon>Armatimonadota</taxon>
        <taxon>Armatimonadia</taxon>
        <taxon>Capsulimonadales</taxon>
        <taxon>Capsulimonadaceae</taxon>
        <taxon>Capsulimonas</taxon>
    </lineage>
</organism>
<accession>A0A9N7LAJ4</accession>
<name>A0A9N7LAJ4_9BACT</name>
<evidence type="ECO:0000313" key="3">
    <source>
        <dbReference type="Proteomes" id="UP000287394"/>
    </source>
</evidence>